<gene>
    <name evidence="1" type="ORF">MYCGRDRAFT_104171</name>
</gene>
<evidence type="ECO:0000313" key="2">
    <source>
        <dbReference type="Proteomes" id="UP000008062"/>
    </source>
</evidence>
<reference evidence="1 2" key="1">
    <citation type="journal article" date="2011" name="PLoS Genet.">
        <title>Finished genome of the fungal wheat pathogen Mycosphaerella graminicola reveals dispensome structure, chromosome plasticity, and stealth pathogenesis.</title>
        <authorList>
            <person name="Goodwin S.B."/>
            <person name="Ben M'barek S."/>
            <person name="Dhillon B."/>
            <person name="Wittenberg A.H.J."/>
            <person name="Crane C.F."/>
            <person name="Hane J.K."/>
            <person name="Foster A.J."/>
            <person name="Van der Lee T.A.J."/>
            <person name="Grimwood J."/>
            <person name="Aerts A."/>
            <person name="Antoniw J."/>
            <person name="Bailey A."/>
            <person name="Bluhm B."/>
            <person name="Bowler J."/>
            <person name="Bristow J."/>
            <person name="van der Burgt A."/>
            <person name="Canto-Canche B."/>
            <person name="Churchill A.C.L."/>
            <person name="Conde-Ferraez L."/>
            <person name="Cools H.J."/>
            <person name="Coutinho P.M."/>
            <person name="Csukai M."/>
            <person name="Dehal P."/>
            <person name="De Wit P."/>
            <person name="Donzelli B."/>
            <person name="van de Geest H.C."/>
            <person name="van Ham R.C.H.J."/>
            <person name="Hammond-Kosack K.E."/>
            <person name="Henrissat B."/>
            <person name="Kilian A."/>
            <person name="Kobayashi A.K."/>
            <person name="Koopmann E."/>
            <person name="Kourmpetis Y."/>
            <person name="Kuzniar A."/>
            <person name="Lindquist E."/>
            <person name="Lombard V."/>
            <person name="Maliepaard C."/>
            <person name="Martins N."/>
            <person name="Mehrabi R."/>
            <person name="Nap J.P.H."/>
            <person name="Ponomarenko A."/>
            <person name="Rudd J.J."/>
            <person name="Salamov A."/>
            <person name="Schmutz J."/>
            <person name="Schouten H.J."/>
            <person name="Shapiro H."/>
            <person name="Stergiopoulos I."/>
            <person name="Torriani S.F.F."/>
            <person name="Tu H."/>
            <person name="de Vries R.P."/>
            <person name="Waalwijk C."/>
            <person name="Ware S.B."/>
            <person name="Wiebenga A."/>
            <person name="Zwiers L.-H."/>
            <person name="Oliver R.P."/>
            <person name="Grigoriev I.V."/>
            <person name="Kema G.H.J."/>
        </authorList>
    </citation>
    <scope>NUCLEOTIDE SEQUENCE [LARGE SCALE GENOMIC DNA]</scope>
    <source>
        <strain evidence="2">CBS 115943 / IPO323</strain>
    </source>
</reference>
<proteinExistence type="predicted"/>
<accession>F9X8E1</accession>
<sequence>MERFGWRLKFPAFRFSTEARGRWTEGGDRSRIGRGRLVDFLGNSYFWVGGQS</sequence>
<dbReference type="EMBL" id="CM001199">
    <property type="protein sequence ID" value="EGP88380.1"/>
    <property type="molecule type" value="Genomic_DNA"/>
</dbReference>
<dbReference type="HOGENOM" id="CLU_3089076_0_0_1"/>
<organism evidence="1 2">
    <name type="scientific">Zymoseptoria tritici (strain CBS 115943 / IPO323)</name>
    <name type="common">Speckled leaf blotch fungus</name>
    <name type="synonym">Septoria tritici</name>
    <dbReference type="NCBI Taxonomy" id="336722"/>
    <lineage>
        <taxon>Eukaryota</taxon>
        <taxon>Fungi</taxon>
        <taxon>Dikarya</taxon>
        <taxon>Ascomycota</taxon>
        <taxon>Pezizomycotina</taxon>
        <taxon>Dothideomycetes</taxon>
        <taxon>Dothideomycetidae</taxon>
        <taxon>Mycosphaerellales</taxon>
        <taxon>Mycosphaerellaceae</taxon>
        <taxon>Zymoseptoria</taxon>
    </lineage>
</organism>
<keyword evidence="2" id="KW-1185">Reference proteome</keyword>
<dbReference type="InParanoid" id="F9X8E1"/>
<dbReference type="Proteomes" id="UP000008062">
    <property type="component" value="Chromosome 4"/>
</dbReference>
<dbReference type="AlphaFoldDB" id="F9X8E1"/>
<dbReference type="GeneID" id="13400223"/>
<evidence type="ECO:0000313" key="1">
    <source>
        <dbReference type="EMBL" id="EGP88380.1"/>
    </source>
</evidence>
<dbReference type="KEGG" id="ztr:MYCGRDRAFT_104171"/>
<dbReference type="RefSeq" id="XP_003853404.1">
    <property type="nucleotide sequence ID" value="XM_003853356.1"/>
</dbReference>
<protein>
    <submittedName>
        <fullName evidence="1">Uncharacterized protein</fullName>
    </submittedName>
</protein>
<name>F9X8E1_ZYMTI</name>